<dbReference type="Proteomes" id="UP000235388">
    <property type="component" value="Unassembled WGS sequence"/>
</dbReference>
<name>A0A2N5UR32_9BASI</name>
<dbReference type="EMBL" id="PGCJ01000184">
    <property type="protein sequence ID" value="PLW40218.1"/>
    <property type="molecule type" value="Genomic_DNA"/>
</dbReference>
<gene>
    <name evidence="2" type="ORF">PCANC_17947</name>
</gene>
<comment type="caution">
    <text evidence="2">The sequence shown here is derived from an EMBL/GenBank/DDBJ whole genome shotgun (WGS) entry which is preliminary data.</text>
</comment>
<keyword evidence="3" id="KW-1185">Reference proteome</keyword>
<reference evidence="2 3" key="1">
    <citation type="submission" date="2017-11" db="EMBL/GenBank/DDBJ databases">
        <title>De novo assembly and phasing of dikaryotic genomes from two isolates of Puccinia coronata f. sp. avenae, the causal agent of oat crown rust.</title>
        <authorList>
            <person name="Miller M.E."/>
            <person name="Zhang Y."/>
            <person name="Omidvar V."/>
            <person name="Sperschneider J."/>
            <person name="Schwessinger B."/>
            <person name="Raley C."/>
            <person name="Palmer J.M."/>
            <person name="Garnica D."/>
            <person name="Upadhyaya N."/>
            <person name="Rathjen J."/>
            <person name="Taylor J.M."/>
            <person name="Park R.F."/>
            <person name="Dodds P.N."/>
            <person name="Hirsch C.D."/>
            <person name="Kianian S.F."/>
            <person name="Figueroa M."/>
        </authorList>
    </citation>
    <scope>NUCLEOTIDE SEQUENCE [LARGE SCALE GENOMIC DNA]</scope>
    <source>
        <strain evidence="2">12NC29</strain>
    </source>
</reference>
<evidence type="ECO:0000313" key="3">
    <source>
        <dbReference type="Proteomes" id="UP000235388"/>
    </source>
</evidence>
<protein>
    <submittedName>
        <fullName evidence="2">Uncharacterized protein</fullName>
    </submittedName>
</protein>
<proteinExistence type="predicted"/>
<evidence type="ECO:0000313" key="2">
    <source>
        <dbReference type="EMBL" id="PLW40218.1"/>
    </source>
</evidence>
<evidence type="ECO:0000256" key="1">
    <source>
        <dbReference type="SAM" id="MobiDB-lite"/>
    </source>
</evidence>
<feature type="region of interest" description="Disordered" evidence="1">
    <location>
        <begin position="33"/>
        <end position="52"/>
    </location>
</feature>
<organism evidence="2 3">
    <name type="scientific">Puccinia coronata f. sp. avenae</name>
    <dbReference type="NCBI Taxonomy" id="200324"/>
    <lineage>
        <taxon>Eukaryota</taxon>
        <taxon>Fungi</taxon>
        <taxon>Dikarya</taxon>
        <taxon>Basidiomycota</taxon>
        <taxon>Pucciniomycotina</taxon>
        <taxon>Pucciniomycetes</taxon>
        <taxon>Pucciniales</taxon>
        <taxon>Pucciniaceae</taxon>
        <taxon>Puccinia</taxon>
    </lineage>
</organism>
<accession>A0A2N5UR32</accession>
<sequence>MTAASCGSVKGCITCIACKVGIGKPSNIQARKPFPSTMLASPKGPPKEGLIP</sequence>
<dbReference type="AlphaFoldDB" id="A0A2N5UR32"/>